<keyword evidence="1" id="KW-0472">Membrane</keyword>
<dbReference type="GO" id="GO:0008233">
    <property type="term" value="F:peptidase activity"/>
    <property type="evidence" value="ECO:0007669"/>
    <property type="project" value="UniProtKB-KW"/>
</dbReference>
<dbReference type="EMBL" id="JADBEM010000001">
    <property type="protein sequence ID" value="MBE1612983.1"/>
    <property type="molecule type" value="Genomic_DNA"/>
</dbReference>
<protein>
    <submittedName>
        <fullName evidence="2">Membrane protein implicated in regulation of membrane protease activity</fullName>
    </submittedName>
</protein>
<evidence type="ECO:0000313" key="2">
    <source>
        <dbReference type="EMBL" id="MBE1612983.1"/>
    </source>
</evidence>
<accession>A0A927N8K0</accession>
<dbReference type="GO" id="GO:0006508">
    <property type="term" value="P:proteolysis"/>
    <property type="evidence" value="ECO:0007669"/>
    <property type="project" value="UniProtKB-KW"/>
</dbReference>
<keyword evidence="1" id="KW-0812">Transmembrane</keyword>
<keyword evidence="2" id="KW-0645">Protease</keyword>
<proteinExistence type="predicted"/>
<name>A0A927N8K0_9ACTN</name>
<keyword evidence="1" id="KW-1133">Transmembrane helix</keyword>
<keyword evidence="2" id="KW-0378">Hydrolase</keyword>
<dbReference type="Proteomes" id="UP000638648">
    <property type="component" value="Unassembled WGS sequence"/>
</dbReference>
<sequence>MWLRVLVLSTVAAMAVGGILALVFGWTWLGIVLLVLFVLAGIFLWSYPWDEVSESRDLPL</sequence>
<evidence type="ECO:0000313" key="3">
    <source>
        <dbReference type="Proteomes" id="UP000638648"/>
    </source>
</evidence>
<comment type="caution">
    <text evidence="2">The sequence shown here is derived from an EMBL/GenBank/DDBJ whole genome shotgun (WGS) entry which is preliminary data.</text>
</comment>
<evidence type="ECO:0000256" key="1">
    <source>
        <dbReference type="SAM" id="Phobius"/>
    </source>
</evidence>
<dbReference type="AlphaFoldDB" id="A0A927N8K0"/>
<keyword evidence="3" id="KW-1185">Reference proteome</keyword>
<dbReference type="RefSeq" id="WP_192755931.1">
    <property type="nucleotide sequence ID" value="NZ_BAABJL010000157.1"/>
</dbReference>
<reference evidence="2" key="1">
    <citation type="submission" date="2020-10" db="EMBL/GenBank/DDBJ databases">
        <title>Sequencing the genomes of 1000 actinobacteria strains.</title>
        <authorList>
            <person name="Klenk H.-P."/>
        </authorList>
    </citation>
    <scope>NUCLEOTIDE SEQUENCE</scope>
    <source>
        <strain evidence="2">DSM 45354</strain>
    </source>
</reference>
<gene>
    <name evidence="2" type="ORF">HEB94_009831</name>
</gene>
<feature type="transmembrane region" description="Helical" evidence="1">
    <location>
        <begin position="31"/>
        <end position="49"/>
    </location>
</feature>
<organism evidence="2 3">
    <name type="scientific">Actinopolymorpha pittospori</name>
    <dbReference type="NCBI Taxonomy" id="648752"/>
    <lineage>
        <taxon>Bacteria</taxon>
        <taxon>Bacillati</taxon>
        <taxon>Actinomycetota</taxon>
        <taxon>Actinomycetes</taxon>
        <taxon>Propionibacteriales</taxon>
        <taxon>Actinopolymorphaceae</taxon>
        <taxon>Actinopolymorpha</taxon>
    </lineage>
</organism>